<reference evidence="1 2" key="1">
    <citation type="journal article" date="2020" name="Cell Host Microbe">
        <title>Functional and Genomic Variation between Human-Derived Isolates of Lachnospiraceae Reveals Inter- and Intra-Species Diversity.</title>
        <authorList>
            <person name="Sorbara M.T."/>
            <person name="Littmann E.R."/>
            <person name="Fontana E."/>
            <person name="Moody T.U."/>
            <person name="Kohout C.E."/>
            <person name="Gjonbalaj M."/>
            <person name="Eaton V."/>
            <person name="Seok R."/>
            <person name="Leiner I.M."/>
            <person name="Pamer E.G."/>
        </authorList>
    </citation>
    <scope>NUCLEOTIDE SEQUENCE [LARGE SCALE GENOMIC DNA]</scope>
    <source>
        <strain evidence="1 2">MSK.17.74</strain>
    </source>
</reference>
<dbReference type="Proteomes" id="UP001644719">
    <property type="component" value="Unassembled WGS sequence"/>
</dbReference>
<sequence length="77" mass="8575">MSRSGKEESCRSLEGELNQYEELGIALYLEGLPSDARAIAKACQIADGGGYMRDYTEDENGHIARVDFDFVIDDQQL</sequence>
<proteinExistence type="predicted"/>
<accession>A0ABX2H9A2</accession>
<dbReference type="EMBL" id="JAAITS010000050">
    <property type="protein sequence ID" value="NSG86776.1"/>
    <property type="molecule type" value="Genomic_DNA"/>
</dbReference>
<evidence type="ECO:0000313" key="1">
    <source>
        <dbReference type="EMBL" id="NSG86776.1"/>
    </source>
</evidence>
<keyword evidence="2" id="KW-1185">Reference proteome</keyword>
<evidence type="ECO:0000313" key="2">
    <source>
        <dbReference type="Proteomes" id="UP001644719"/>
    </source>
</evidence>
<gene>
    <name evidence="1" type="ORF">G5B17_15485</name>
</gene>
<protein>
    <submittedName>
        <fullName evidence="1">Uncharacterized protein</fullName>
    </submittedName>
</protein>
<name>A0ABX2H9A2_9FIRM</name>
<comment type="caution">
    <text evidence="1">The sequence shown here is derived from an EMBL/GenBank/DDBJ whole genome shotgun (WGS) entry which is preliminary data.</text>
</comment>
<organism evidence="1 2">
    <name type="scientific">Blautia faecis</name>
    <dbReference type="NCBI Taxonomy" id="871665"/>
    <lineage>
        <taxon>Bacteria</taxon>
        <taxon>Bacillati</taxon>
        <taxon>Bacillota</taxon>
        <taxon>Clostridia</taxon>
        <taxon>Lachnospirales</taxon>
        <taxon>Lachnospiraceae</taxon>
        <taxon>Blautia</taxon>
    </lineage>
</organism>